<evidence type="ECO:0000313" key="6">
    <source>
        <dbReference type="EMBL" id="PNI06412.1"/>
    </source>
</evidence>
<name>A0A2J8I7A8_VIBDI</name>
<dbReference type="PANTHER" id="PTHR30244:SF34">
    <property type="entry name" value="DTDP-4-AMINO-4,6-DIDEOXYGALACTOSE TRANSAMINASE"/>
    <property type="match status" value="1"/>
</dbReference>
<dbReference type="RefSeq" id="WP_102965603.1">
    <property type="nucleotide sequence ID" value="NZ_JAPWHJ010000006.1"/>
</dbReference>
<dbReference type="NCBIfam" id="TIGR03588">
    <property type="entry name" value="PseC"/>
    <property type="match status" value="1"/>
</dbReference>
<accession>A0A2J8I7A8</accession>
<dbReference type="GO" id="GO:0000271">
    <property type="term" value="P:polysaccharide biosynthetic process"/>
    <property type="evidence" value="ECO:0007669"/>
    <property type="project" value="TreeGrafter"/>
</dbReference>
<dbReference type="GO" id="GO:0030170">
    <property type="term" value="F:pyridoxal phosphate binding"/>
    <property type="evidence" value="ECO:0007669"/>
    <property type="project" value="TreeGrafter"/>
</dbReference>
<dbReference type="Proteomes" id="UP000236449">
    <property type="component" value="Unassembled WGS sequence"/>
</dbReference>
<evidence type="ECO:0000256" key="3">
    <source>
        <dbReference type="PIRSR" id="PIRSR000390-1"/>
    </source>
</evidence>
<dbReference type="SUPFAM" id="SSF53383">
    <property type="entry name" value="PLP-dependent transferases"/>
    <property type="match status" value="1"/>
</dbReference>
<dbReference type="InterPro" id="IPR015422">
    <property type="entry name" value="PyrdxlP-dep_Trfase_small"/>
</dbReference>
<dbReference type="Gene3D" id="3.90.1150.10">
    <property type="entry name" value="Aspartate Aminotransferase, domain 1"/>
    <property type="match status" value="1"/>
</dbReference>
<feature type="active site" description="Proton acceptor" evidence="3">
    <location>
        <position position="190"/>
    </location>
</feature>
<gene>
    <name evidence="6" type="primary">pseC</name>
    <name evidence="6" type="ORF">C1N32_05310</name>
</gene>
<protein>
    <submittedName>
        <fullName evidence="6">UDP-4-amino-4, 6-dideoxy-N-acetyl-beta-L-altrosamine transaminase</fullName>
    </submittedName>
</protein>
<reference evidence="6 7" key="1">
    <citation type="submission" date="2018-01" db="EMBL/GenBank/DDBJ databases">
        <title>Draft genome sequences of six Vibrio diazotrophicus strains isolated from deep-sea sediments of the Baltic Sea.</title>
        <authorList>
            <person name="Castillo D."/>
            <person name="Vandieken V."/>
            <person name="Chiang O."/>
            <person name="Middelboe M."/>
        </authorList>
    </citation>
    <scope>NUCLEOTIDE SEQUENCE [LARGE SCALE GENOMIC DNA]</scope>
    <source>
        <strain evidence="6 7">60.27F</strain>
    </source>
</reference>
<comment type="similarity">
    <text evidence="2 5">Belongs to the DegT/DnrJ/EryC1 family.</text>
</comment>
<dbReference type="PIRSF" id="PIRSF000390">
    <property type="entry name" value="PLP_StrS"/>
    <property type="match status" value="1"/>
</dbReference>
<organism evidence="6 7">
    <name type="scientific">Vibrio diazotrophicus</name>
    <dbReference type="NCBI Taxonomy" id="685"/>
    <lineage>
        <taxon>Bacteria</taxon>
        <taxon>Pseudomonadati</taxon>
        <taxon>Pseudomonadota</taxon>
        <taxon>Gammaproteobacteria</taxon>
        <taxon>Vibrionales</taxon>
        <taxon>Vibrionaceae</taxon>
        <taxon>Vibrio</taxon>
    </lineage>
</organism>
<feature type="modified residue" description="N6-(pyridoxal phosphate)lysine" evidence="4">
    <location>
        <position position="190"/>
    </location>
</feature>
<dbReference type="AlphaFoldDB" id="A0A2J8I7A8"/>
<dbReference type="EMBL" id="POSK01000002">
    <property type="protein sequence ID" value="PNI06412.1"/>
    <property type="molecule type" value="Genomic_DNA"/>
</dbReference>
<evidence type="ECO:0000256" key="2">
    <source>
        <dbReference type="ARBA" id="ARBA00037999"/>
    </source>
</evidence>
<dbReference type="PANTHER" id="PTHR30244">
    <property type="entry name" value="TRANSAMINASE"/>
    <property type="match status" value="1"/>
</dbReference>
<dbReference type="CDD" id="cd00616">
    <property type="entry name" value="AHBA_syn"/>
    <property type="match status" value="1"/>
</dbReference>
<keyword evidence="1 4" id="KW-0663">Pyridoxal phosphate</keyword>
<dbReference type="InterPro" id="IPR015421">
    <property type="entry name" value="PyrdxlP-dep_Trfase_major"/>
</dbReference>
<sequence>MNVIPYGKQEITQQDIDGVVEVLTSDFLTQGPKVPEFESALTQHTGVKYAFAVNSATSALHIACLALGLSEGDWLWTSPITFVASANCGLYCGAKVDFVDIDRSTYNMCPKALEQKLIVAKQKGMLPKIVVPVHLCGQPCDMQAIHKLAQEYGFKVIEDASHAIGGRYHDKPIGNCEYSDIAVFSFHPVKIITTAEGGAAVTNDKKLADKMALLRSHGITRDTDLMQGESHGDWYYQQIDLGYNYRMTELQAALGVTQMQRLESFVEARHSLARRYNQLLVDLPLVLPHQLDNTYSGLHLYVVRLKLADISLTHKQVFDALRASGIGVNLHYIPVHTQPYYQNMGFRNGDFPESEQYYREAISLPLFHGMTNEQQGRVVEVLSQVLLSQVQKDNL</sequence>
<dbReference type="GO" id="GO:0008483">
    <property type="term" value="F:transaminase activity"/>
    <property type="evidence" value="ECO:0007669"/>
    <property type="project" value="TreeGrafter"/>
</dbReference>
<proteinExistence type="inferred from homology"/>
<evidence type="ECO:0000256" key="5">
    <source>
        <dbReference type="RuleBase" id="RU004508"/>
    </source>
</evidence>
<comment type="caution">
    <text evidence="6">The sequence shown here is derived from an EMBL/GenBank/DDBJ whole genome shotgun (WGS) entry which is preliminary data.</text>
</comment>
<dbReference type="InterPro" id="IPR020026">
    <property type="entry name" value="PseC"/>
</dbReference>
<dbReference type="Gene3D" id="3.40.640.10">
    <property type="entry name" value="Type I PLP-dependent aspartate aminotransferase-like (Major domain)"/>
    <property type="match status" value="1"/>
</dbReference>
<dbReference type="OrthoDB" id="9804264at2"/>
<dbReference type="InterPro" id="IPR000653">
    <property type="entry name" value="DegT/StrS_aminotransferase"/>
</dbReference>
<evidence type="ECO:0000256" key="1">
    <source>
        <dbReference type="ARBA" id="ARBA00022898"/>
    </source>
</evidence>
<evidence type="ECO:0000256" key="4">
    <source>
        <dbReference type="PIRSR" id="PIRSR000390-2"/>
    </source>
</evidence>
<evidence type="ECO:0000313" key="7">
    <source>
        <dbReference type="Proteomes" id="UP000236449"/>
    </source>
</evidence>
<dbReference type="Pfam" id="PF01041">
    <property type="entry name" value="DegT_DnrJ_EryC1"/>
    <property type="match status" value="1"/>
</dbReference>
<dbReference type="InterPro" id="IPR015424">
    <property type="entry name" value="PyrdxlP-dep_Trfase"/>
</dbReference>